<accession>A0A1G6DLH2</accession>
<dbReference type="InterPro" id="IPR050266">
    <property type="entry name" value="AB_hydrolase_sf"/>
</dbReference>
<proteinExistence type="predicted"/>
<dbReference type="AlphaFoldDB" id="A0A1G6DLH2"/>
<gene>
    <name evidence="2" type="ORF">SAMN05660653_02254</name>
</gene>
<evidence type="ECO:0000259" key="1">
    <source>
        <dbReference type="Pfam" id="PF12697"/>
    </source>
</evidence>
<organism evidence="2 3">
    <name type="scientific">Desulfonatronum thiosulfatophilum</name>
    <dbReference type="NCBI Taxonomy" id="617002"/>
    <lineage>
        <taxon>Bacteria</taxon>
        <taxon>Pseudomonadati</taxon>
        <taxon>Thermodesulfobacteriota</taxon>
        <taxon>Desulfovibrionia</taxon>
        <taxon>Desulfovibrionales</taxon>
        <taxon>Desulfonatronaceae</taxon>
        <taxon>Desulfonatronum</taxon>
    </lineage>
</organism>
<dbReference type="PANTHER" id="PTHR43798">
    <property type="entry name" value="MONOACYLGLYCEROL LIPASE"/>
    <property type="match status" value="1"/>
</dbReference>
<sequence>MSSWELSRSYDFEGREIRYGRAGEGPPMVLVHGTPWSSFTLRPLIRRLSKEYLIYYYDLLGYGQSSMANGDVSLGVQNRVLDSLLDHWGLDDPIVVGHDFGGATALRTHLLNDRSFKKIILIDPVAVSPWGSPFFRHVKKHESAFAGVPDYIHEAVVRAYVQTAAFKPLESATLEGIVSPWTSEQGKPAFYRQIAQADSKYTDEIQPLYPTITTPTMILWGREDSWIPLERGQELHALIPGSVLRVIDDAGHLVIEEKPDELVKEILDFCSAEC</sequence>
<dbReference type="OrthoDB" id="5342129at2"/>
<dbReference type="GO" id="GO:0016020">
    <property type="term" value="C:membrane"/>
    <property type="evidence" value="ECO:0007669"/>
    <property type="project" value="TreeGrafter"/>
</dbReference>
<feature type="domain" description="AB hydrolase-1" evidence="1">
    <location>
        <begin position="28"/>
        <end position="264"/>
    </location>
</feature>
<dbReference type="Pfam" id="PF12697">
    <property type="entry name" value="Abhydrolase_6"/>
    <property type="match status" value="1"/>
</dbReference>
<dbReference type="EMBL" id="FMXO01000012">
    <property type="protein sequence ID" value="SDB46037.1"/>
    <property type="molecule type" value="Genomic_DNA"/>
</dbReference>
<dbReference type="InterPro" id="IPR029058">
    <property type="entry name" value="AB_hydrolase_fold"/>
</dbReference>
<dbReference type="InterPro" id="IPR000639">
    <property type="entry name" value="Epox_hydrolase-like"/>
</dbReference>
<name>A0A1G6DLH2_9BACT</name>
<dbReference type="PRINTS" id="PR00412">
    <property type="entry name" value="EPOXHYDRLASE"/>
</dbReference>
<dbReference type="Proteomes" id="UP000198771">
    <property type="component" value="Unassembled WGS sequence"/>
</dbReference>
<dbReference type="STRING" id="617002.SAMN05660653_02254"/>
<keyword evidence="3" id="KW-1185">Reference proteome</keyword>
<dbReference type="Gene3D" id="3.40.50.1820">
    <property type="entry name" value="alpha/beta hydrolase"/>
    <property type="match status" value="1"/>
</dbReference>
<dbReference type="SUPFAM" id="SSF53474">
    <property type="entry name" value="alpha/beta-Hydrolases"/>
    <property type="match status" value="1"/>
</dbReference>
<reference evidence="2 3" key="1">
    <citation type="submission" date="2016-10" db="EMBL/GenBank/DDBJ databases">
        <authorList>
            <person name="de Groot N.N."/>
        </authorList>
    </citation>
    <scope>NUCLEOTIDE SEQUENCE [LARGE SCALE GENOMIC DNA]</scope>
    <source>
        <strain evidence="2 3">ASO4-2</strain>
    </source>
</reference>
<dbReference type="GO" id="GO:0003824">
    <property type="term" value="F:catalytic activity"/>
    <property type="evidence" value="ECO:0007669"/>
    <property type="project" value="InterPro"/>
</dbReference>
<evidence type="ECO:0000313" key="3">
    <source>
        <dbReference type="Proteomes" id="UP000198771"/>
    </source>
</evidence>
<dbReference type="InterPro" id="IPR000073">
    <property type="entry name" value="AB_hydrolase_1"/>
</dbReference>
<dbReference type="PANTHER" id="PTHR43798:SF33">
    <property type="entry name" value="HYDROLASE, PUTATIVE (AFU_ORTHOLOGUE AFUA_2G14860)-RELATED"/>
    <property type="match status" value="1"/>
</dbReference>
<evidence type="ECO:0000313" key="2">
    <source>
        <dbReference type="EMBL" id="SDB46037.1"/>
    </source>
</evidence>
<protein>
    <submittedName>
        <fullName evidence="2">Pimeloyl-ACP methyl ester carboxylesterase</fullName>
    </submittedName>
</protein>
<dbReference type="PRINTS" id="PR00111">
    <property type="entry name" value="ABHYDROLASE"/>
</dbReference>